<gene>
    <name evidence="2" type="ORF">DCAF_LOCUS26595</name>
</gene>
<dbReference type="AlphaFoldDB" id="A0AAV1SUS3"/>
<dbReference type="EMBL" id="CAWUPB010001197">
    <property type="protein sequence ID" value="CAK7356324.1"/>
    <property type="molecule type" value="Genomic_DNA"/>
</dbReference>
<proteinExistence type="predicted"/>
<name>A0AAV1SUS3_9ROSI</name>
<organism evidence="2 3">
    <name type="scientific">Dovyalis caffra</name>
    <dbReference type="NCBI Taxonomy" id="77055"/>
    <lineage>
        <taxon>Eukaryota</taxon>
        <taxon>Viridiplantae</taxon>
        <taxon>Streptophyta</taxon>
        <taxon>Embryophyta</taxon>
        <taxon>Tracheophyta</taxon>
        <taxon>Spermatophyta</taxon>
        <taxon>Magnoliopsida</taxon>
        <taxon>eudicotyledons</taxon>
        <taxon>Gunneridae</taxon>
        <taxon>Pentapetalae</taxon>
        <taxon>rosids</taxon>
        <taxon>fabids</taxon>
        <taxon>Malpighiales</taxon>
        <taxon>Salicaceae</taxon>
        <taxon>Flacourtieae</taxon>
        <taxon>Dovyalis</taxon>
    </lineage>
</organism>
<sequence length="114" mass="12387">MLGLNEEFSEVLAHASTMPKVSIDSPDSGSDDGATKDEKSSAADTDQWSSSPYMDHFVNQAKSTDLSSQLYSLVRRGVVGQRVQDKGADSFDIDMVKTFLSVFLAKGQISHNPK</sequence>
<evidence type="ECO:0000313" key="2">
    <source>
        <dbReference type="EMBL" id="CAK7356324.1"/>
    </source>
</evidence>
<accession>A0AAV1SUS3</accession>
<feature type="compositionally biased region" description="Polar residues" evidence="1">
    <location>
        <begin position="42"/>
        <end position="51"/>
    </location>
</feature>
<evidence type="ECO:0000313" key="3">
    <source>
        <dbReference type="Proteomes" id="UP001314170"/>
    </source>
</evidence>
<feature type="region of interest" description="Disordered" evidence="1">
    <location>
        <begin position="15"/>
        <end position="51"/>
    </location>
</feature>
<dbReference type="Proteomes" id="UP001314170">
    <property type="component" value="Unassembled WGS sequence"/>
</dbReference>
<evidence type="ECO:0000256" key="1">
    <source>
        <dbReference type="SAM" id="MobiDB-lite"/>
    </source>
</evidence>
<keyword evidence="3" id="KW-1185">Reference proteome</keyword>
<feature type="compositionally biased region" description="Low complexity" evidence="1">
    <location>
        <begin position="22"/>
        <end position="32"/>
    </location>
</feature>
<reference evidence="2 3" key="1">
    <citation type="submission" date="2024-01" db="EMBL/GenBank/DDBJ databases">
        <authorList>
            <person name="Waweru B."/>
        </authorList>
    </citation>
    <scope>NUCLEOTIDE SEQUENCE [LARGE SCALE GENOMIC DNA]</scope>
</reference>
<protein>
    <submittedName>
        <fullName evidence="2">Uncharacterized protein</fullName>
    </submittedName>
</protein>
<comment type="caution">
    <text evidence="2">The sequence shown here is derived from an EMBL/GenBank/DDBJ whole genome shotgun (WGS) entry which is preliminary data.</text>
</comment>